<gene>
    <name evidence="1" type="primary">SLTM</name>
</gene>
<proteinExistence type="predicted"/>
<sequence length="44" mass="5254">PLSRRCASEKKKHLAVICFLCFEKEKIQRMKRFNLRVSETNLDS</sequence>
<organism evidence="1">
    <name type="scientific">Nothobranchius korthausae</name>
    <dbReference type="NCBI Taxonomy" id="1143690"/>
    <lineage>
        <taxon>Eukaryota</taxon>
        <taxon>Metazoa</taxon>
        <taxon>Chordata</taxon>
        <taxon>Craniata</taxon>
        <taxon>Vertebrata</taxon>
        <taxon>Euteleostomi</taxon>
        <taxon>Actinopterygii</taxon>
        <taxon>Neopterygii</taxon>
        <taxon>Teleostei</taxon>
        <taxon>Neoteleostei</taxon>
        <taxon>Acanthomorphata</taxon>
        <taxon>Ovalentaria</taxon>
        <taxon>Atherinomorphae</taxon>
        <taxon>Cyprinodontiformes</taxon>
        <taxon>Nothobranchiidae</taxon>
        <taxon>Nothobranchius</taxon>
    </lineage>
</organism>
<reference evidence="1" key="2">
    <citation type="submission" date="2016-06" db="EMBL/GenBank/DDBJ databases">
        <title>The genome of a short-lived fish provides insights into sex chromosome evolution and the genetic control of aging.</title>
        <authorList>
            <person name="Reichwald K."/>
            <person name="Felder M."/>
            <person name="Petzold A."/>
            <person name="Koch P."/>
            <person name="Groth M."/>
            <person name="Platzer M."/>
        </authorList>
    </citation>
    <scope>NUCLEOTIDE SEQUENCE</scope>
    <source>
        <tissue evidence="1">Brain</tissue>
    </source>
</reference>
<evidence type="ECO:0000313" key="1">
    <source>
        <dbReference type="EMBL" id="SBQ63400.1"/>
    </source>
</evidence>
<reference evidence="1" key="1">
    <citation type="submission" date="2016-05" db="EMBL/GenBank/DDBJ databases">
        <authorList>
            <person name="Lavstsen T."/>
            <person name="Jespersen J.S."/>
        </authorList>
    </citation>
    <scope>NUCLEOTIDE SEQUENCE</scope>
    <source>
        <tissue evidence="1">Brain</tissue>
    </source>
</reference>
<accession>A0A1A8FVG8</accession>
<protein>
    <submittedName>
        <fullName evidence="1">SAFB-like, transcription modulator</fullName>
    </submittedName>
</protein>
<feature type="non-terminal residue" evidence="1">
    <location>
        <position position="44"/>
    </location>
</feature>
<dbReference type="EMBL" id="HAEB01016873">
    <property type="protein sequence ID" value="SBQ63400.1"/>
    <property type="molecule type" value="Transcribed_RNA"/>
</dbReference>
<dbReference type="AlphaFoldDB" id="A0A1A8FVG8"/>
<feature type="non-terminal residue" evidence="1">
    <location>
        <position position="1"/>
    </location>
</feature>
<name>A0A1A8FVG8_9TELE</name>